<gene>
    <name evidence="2" type="ORF">F2P81_013734</name>
</gene>
<sequence>MAAAAAGSAKNMVGGSDNSSSDSSDDDEARRRCREAVWETRAVAHKGSVGLLVSLVVTDDVTGGAQLNKVV</sequence>
<accession>A0A6A4SNC1</accession>
<proteinExistence type="predicted"/>
<dbReference type="AlphaFoldDB" id="A0A6A4SNC1"/>
<comment type="caution">
    <text evidence="2">The sequence shown here is derived from an EMBL/GenBank/DDBJ whole genome shotgun (WGS) entry which is preliminary data.</text>
</comment>
<evidence type="ECO:0000256" key="1">
    <source>
        <dbReference type="SAM" id="MobiDB-lite"/>
    </source>
</evidence>
<dbReference type="Proteomes" id="UP000438429">
    <property type="component" value="Unassembled WGS sequence"/>
</dbReference>
<reference evidence="2 3" key="1">
    <citation type="submission" date="2019-06" db="EMBL/GenBank/DDBJ databases">
        <title>Draft genomes of female and male turbot (Scophthalmus maximus).</title>
        <authorList>
            <person name="Xu H."/>
            <person name="Xu X.-W."/>
            <person name="Shao C."/>
            <person name="Chen S."/>
        </authorList>
    </citation>
    <scope>NUCLEOTIDE SEQUENCE [LARGE SCALE GENOMIC DNA]</scope>
    <source>
        <strain evidence="2">Ysfricsl-2016a</strain>
        <tissue evidence="2">Blood</tissue>
    </source>
</reference>
<feature type="region of interest" description="Disordered" evidence="1">
    <location>
        <begin position="1"/>
        <end position="33"/>
    </location>
</feature>
<dbReference type="EMBL" id="VEVO01000012">
    <property type="protein sequence ID" value="KAF0033668.1"/>
    <property type="molecule type" value="Genomic_DNA"/>
</dbReference>
<name>A0A6A4SNC1_SCOMX</name>
<organism evidence="2 3">
    <name type="scientific">Scophthalmus maximus</name>
    <name type="common">Turbot</name>
    <name type="synonym">Psetta maxima</name>
    <dbReference type="NCBI Taxonomy" id="52904"/>
    <lineage>
        <taxon>Eukaryota</taxon>
        <taxon>Metazoa</taxon>
        <taxon>Chordata</taxon>
        <taxon>Craniata</taxon>
        <taxon>Vertebrata</taxon>
        <taxon>Euteleostomi</taxon>
        <taxon>Actinopterygii</taxon>
        <taxon>Neopterygii</taxon>
        <taxon>Teleostei</taxon>
        <taxon>Neoteleostei</taxon>
        <taxon>Acanthomorphata</taxon>
        <taxon>Carangaria</taxon>
        <taxon>Pleuronectiformes</taxon>
        <taxon>Pleuronectoidei</taxon>
        <taxon>Scophthalmidae</taxon>
        <taxon>Scophthalmus</taxon>
    </lineage>
</organism>
<protein>
    <submittedName>
        <fullName evidence="2">Uncharacterized protein</fullName>
    </submittedName>
</protein>
<evidence type="ECO:0000313" key="2">
    <source>
        <dbReference type="EMBL" id="KAF0033668.1"/>
    </source>
</evidence>
<evidence type="ECO:0000313" key="3">
    <source>
        <dbReference type="Proteomes" id="UP000438429"/>
    </source>
</evidence>